<evidence type="ECO:0000256" key="1">
    <source>
        <dbReference type="SAM" id="MobiDB-lite"/>
    </source>
</evidence>
<feature type="region of interest" description="Disordered" evidence="1">
    <location>
        <begin position="1"/>
        <end position="29"/>
    </location>
</feature>
<evidence type="ECO:0000313" key="4">
    <source>
        <dbReference type="Proteomes" id="UP000800039"/>
    </source>
</evidence>
<organism evidence="3 4">
    <name type="scientific">Cucurbitaria berberidis CBS 394.84</name>
    <dbReference type="NCBI Taxonomy" id="1168544"/>
    <lineage>
        <taxon>Eukaryota</taxon>
        <taxon>Fungi</taxon>
        <taxon>Dikarya</taxon>
        <taxon>Ascomycota</taxon>
        <taxon>Pezizomycotina</taxon>
        <taxon>Dothideomycetes</taxon>
        <taxon>Pleosporomycetidae</taxon>
        <taxon>Pleosporales</taxon>
        <taxon>Pleosporineae</taxon>
        <taxon>Cucurbitariaceae</taxon>
        <taxon>Cucurbitaria</taxon>
    </lineage>
</organism>
<name>A0A9P4GQL5_9PLEO</name>
<feature type="transmembrane region" description="Helical" evidence="2">
    <location>
        <begin position="284"/>
        <end position="303"/>
    </location>
</feature>
<dbReference type="AlphaFoldDB" id="A0A9P4GQL5"/>
<protein>
    <submittedName>
        <fullName evidence="3">Uncharacterized protein</fullName>
    </submittedName>
</protein>
<proteinExistence type="predicted"/>
<keyword evidence="2" id="KW-1133">Transmembrane helix</keyword>
<comment type="caution">
    <text evidence="3">The sequence shown here is derived from an EMBL/GenBank/DDBJ whole genome shotgun (WGS) entry which is preliminary data.</text>
</comment>
<evidence type="ECO:0000313" key="3">
    <source>
        <dbReference type="EMBL" id="KAF1850813.1"/>
    </source>
</evidence>
<dbReference type="EMBL" id="ML976614">
    <property type="protein sequence ID" value="KAF1850813.1"/>
    <property type="molecule type" value="Genomic_DNA"/>
</dbReference>
<dbReference type="Proteomes" id="UP000800039">
    <property type="component" value="Unassembled WGS sequence"/>
</dbReference>
<evidence type="ECO:0000256" key="2">
    <source>
        <dbReference type="SAM" id="Phobius"/>
    </source>
</evidence>
<sequence>MSTPSPAPFANTTAPFSDPTPAPTSLPGKYHAQGLSKRTTIIITTAISAAVIFVALFGIVHYIRRRNRLKAHDQEQIDIEASLRRAQLPVLALDTDVPRLNRPYVQSASVPRFPILGLDVDANLRPLVRGHSAPPVFRVEAARPMNVVRGPTRNPLGSHPPGIGGGCDKAYATREQILSQNTNRSDFSRHCTNIETIKAHHLPTQTLYGGTKLHCLPTATITKRDHCYSCLYTMLYRWFRNILPSILSSRKLLSHLDIATLGKSKNNQYTTTPDNGKSMPTDGVIVAGCAGAVIAIVLITMVVTRDRVPFTFSRRNPPSPQPEDVEAQAGLSIVSEDFEVYGHLYIPPDRQPTHMGLDIINRLIMTTGLPTNATVNSTNSPATGSTIQVGLAPRISIKLPRPSSMTPSEQAQQIMTEVEASNAALDVGRSFVQSLKDAAQLLKAEQQHLGLPQQDKFAVSAAERIKAGKWTDVAREEAVMGKLIDQSEMQDVFVVGGENEEEEVVEDVAVHPMSFAFGTGKTMASLYR</sequence>
<keyword evidence="4" id="KW-1185">Reference proteome</keyword>
<dbReference type="GeneID" id="63855452"/>
<keyword evidence="2" id="KW-0812">Transmembrane</keyword>
<dbReference type="OrthoDB" id="3800196at2759"/>
<feature type="compositionally biased region" description="Polar residues" evidence="1">
    <location>
        <begin position="1"/>
        <end position="15"/>
    </location>
</feature>
<gene>
    <name evidence="3" type="ORF">K460DRAFT_423349</name>
</gene>
<reference evidence="3" key="1">
    <citation type="submission" date="2020-01" db="EMBL/GenBank/DDBJ databases">
        <authorList>
            <consortium name="DOE Joint Genome Institute"/>
            <person name="Haridas S."/>
            <person name="Albert R."/>
            <person name="Binder M."/>
            <person name="Bloem J."/>
            <person name="Labutti K."/>
            <person name="Salamov A."/>
            <person name="Andreopoulos B."/>
            <person name="Baker S.E."/>
            <person name="Barry K."/>
            <person name="Bills G."/>
            <person name="Bluhm B.H."/>
            <person name="Cannon C."/>
            <person name="Castanera R."/>
            <person name="Culley D.E."/>
            <person name="Daum C."/>
            <person name="Ezra D."/>
            <person name="Gonzalez J.B."/>
            <person name="Henrissat B."/>
            <person name="Kuo A."/>
            <person name="Liang C."/>
            <person name="Lipzen A."/>
            <person name="Lutzoni F."/>
            <person name="Magnuson J."/>
            <person name="Mondo S."/>
            <person name="Nolan M."/>
            <person name="Ohm R."/>
            <person name="Pangilinan J."/>
            <person name="Park H.-J."/>
            <person name="Ramirez L."/>
            <person name="Alfaro M."/>
            <person name="Sun H."/>
            <person name="Tritt A."/>
            <person name="Yoshinaga Y."/>
            <person name="Zwiers L.-H."/>
            <person name="Turgeon B.G."/>
            <person name="Goodwin S.B."/>
            <person name="Spatafora J.W."/>
            <person name="Crous P.W."/>
            <person name="Grigoriev I.V."/>
        </authorList>
    </citation>
    <scope>NUCLEOTIDE SEQUENCE</scope>
    <source>
        <strain evidence="3">CBS 394.84</strain>
    </source>
</reference>
<feature type="transmembrane region" description="Helical" evidence="2">
    <location>
        <begin position="41"/>
        <end position="63"/>
    </location>
</feature>
<dbReference type="RefSeq" id="XP_040793376.1">
    <property type="nucleotide sequence ID" value="XM_040938202.1"/>
</dbReference>
<accession>A0A9P4GQL5</accession>
<keyword evidence="2" id="KW-0472">Membrane</keyword>